<accession>A0AAV6VU55</accession>
<evidence type="ECO:0000313" key="2">
    <source>
        <dbReference type="EMBL" id="KAG8200234.1"/>
    </source>
</evidence>
<dbReference type="EMBL" id="JAFNEN010000018">
    <property type="protein sequence ID" value="KAG8200234.1"/>
    <property type="molecule type" value="Genomic_DNA"/>
</dbReference>
<feature type="compositionally biased region" description="Basic and acidic residues" evidence="1">
    <location>
        <begin position="45"/>
        <end position="55"/>
    </location>
</feature>
<gene>
    <name evidence="2" type="ORF">JTE90_025011</name>
</gene>
<keyword evidence="3" id="KW-1185">Reference proteome</keyword>
<evidence type="ECO:0000256" key="1">
    <source>
        <dbReference type="SAM" id="MobiDB-lite"/>
    </source>
</evidence>
<name>A0AAV6VU55_9ARAC</name>
<feature type="region of interest" description="Disordered" evidence="1">
    <location>
        <begin position="44"/>
        <end position="68"/>
    </location>
</feature>
<proteinExistence type="predicted"/>
<dbReference type="Proteomes" id="UP000827092">
    <property type="component" value="Unassembled WGS sequence"/>
</dbReference>
<comment type="caution">
    <text evidence="2">The sequence shown here is derived from an EMBL/GenBank/DDBJ whole genome shotgun (WGS) entry which is preliminary data.</text>
</comment>
<protein>
    <submittedName>
        <fullName evidence="2">Uncharacterized protein</fullName>
    </submittedName>
</protein>
<evidence type="ECO:0000313" key="3">
    <source>
        <dbReference type="Proteomes" id="UP000827092"/>
    </source>
</evidence>
<feature type="region of interest" description="Disordered" evidence="1">
    <location>
        <begin position="83"/>
        <end position="108"/>
    </location>
</feature>
<organism evidence="2 3">
    <name type="scientific">Oedothorax gibbosus</name>
    <dbReference type="NCBI Taxonomy" id="931172"/>
    <lineage>
        <taxon>Eukaryota</taxon>
        <taxon>Metazoa</taxon>
        <taxon>Ecdysozoa</taxon>
        <taxon>Arthropoda</taxon>
        <taxon>Chelicerata</taxon>
        <taxon>Arachnida</taxon>
        <taxon>Araneae</taxon>
        <taxon>Araneomorphae</taxon>
        <taxon>Entelegynae</taxon>
        <taxon>Araneoidea</taxon>
        <taxon>Linyphiidae</taxon>
        <taxon>Erigoninae</taxon>
        <taxon>Oedothorax</taxon>
    </lineage>
</organism>
<sequence length="295" mass="34585">MGRHKDTDLRRTCLTKNIKQYLDHIKCSNEAFVHQAEVPASSIQLEDHSCSKPEEANQENLEPPENENKFGIHMPTKRYLEQLSQKSQPRRKKLKVMRHTPHTPLRGKPFGEVTKLTQILVSTTQRERPIPDDIMFVYNETLDVLNNIERDMKTFFEIDDHTCIKDGIPAKKPIRTKVTETTVFREIDNFYFRHIYKKFFNSRLLLGRQLREAIEKSNKYMYLLRGTIEILPVCGDYVPNLIDLFNKAFATYQAHPVHKAYRVACRQLVLLKVLLTKFNKKHGLPESSRSLDFIT</sequence>
<feature type="compositionally biased region" description="Basic residues" evidence="1">
    <location>
        <begin position="88"/>
        <end position="101"/>
    </location>
</feature>
<reference evidence="2 3" key="1">
    <citation type="journal article" date="2022" name="Nat. Ecol. Evol.">
        <title>A masculinizing supergene underlies an exaggerated male reproductive morph in a spider.</title>
        <authorList>
            <person name="Hendrickx F."/>
            <person name="De Corte Z."/>
            <person name="Sonet G."/>
            <person name="Van Belleghem S.M."/>
            <person name="Kostlbacher S."/>
            <person name="Vangestel C."/>
        </authorList>
    </citation>
    <scope>NUCLEOTIDE SEQUENCE [LARGE SCALE GENOMIC DNA]</scope>
    <source>
        <strain evidence="2">W744_W776</strain>
    </source>
</reference>
<dbReference type="AlphaFoldDB" id="A0AAV6VU55"/>